<dbReference type="PANTHER" id="PTHR42978">
    <property type="entry name" value="QUORUM-QUENCHING LACTONASE YTNP-RELATED-RELATED"/>
    <property type="match status" value="1"/>
</dbReference>
<dbReference type="AlphaFoldDB" id="A0A1J5SU33"/>
<comment type="similarity">
    <text evidence="1">Belongs to the metallo-beta-lactamase superfamily.</text>
</comment>
<keyword evidence="4" id="KW-0862">Zinc</keyword>
<feature type="domain" description="Metallo-beta-lactamase" evidence="5">
    <location>
        <begin position="3"/>
        <end position="199"/>
    </location>
</feature>
<reference evidence="6" key="1">
    <citation type="submission" date="2016-10" db="EMBL/GenBank/DDBJ databases">
        <title>Sequence of Gallionella enrichment culture.</title>
        <authorList>
            <person name="Poehlein A."/>
            <person name="Muehling M."/>
            <person name="Daniel R."/>
        </authorList>
    </citation>
    <scope>NUCLEOTIDE SEQUENCE</scope>
</reference>
<name>A0A1J5SU33_9ZZZZ</name>
<dbReference type="SUPFAM" id="SSF56281">
    <property type="entry name" value="Metallo-hydrolase/oxidoreductase"/>
    <property type="match status" value="1"/>
</dbReference>
<evidence type="ECO:0000256" key="1">
    <source>
        <dbReference type="ARBA" id="ARBA00007749"/>
    </source>
</evidence>
<accession>A0A1J5SU33</accession>
<dbReference type="PANTHER" id="PTHR42978:SF6">
    <property type="entry name" value="QUORUM-QUENCHING LACTONASE YTNP-RELATED"/>
    <property type="match status" value="1"/>
</dbReference>
<evidence type="ECO:0000256" key="2">
    <source>
        <dbReference type="ARBA" id="ARBA00022723"/>
    </source>
</evidence>
<organism evidence="6">
    <name type="scientific">mine drainage metagenome</name>
    <dbReference type="NCBI Taxonomy" id="410659"/>
    <lineage>
        <taxon>unclassified sequences</taxon>
        <taxon>metagenomes</taxon>
        <taxon>ecological metagenomes</taxon>
    </lineage>
</organism>
<evidence type="ECO:0000313" key="6">
    <source>
        <dbReference type="EMBL" id="OIR12025.1"/>
    </source>
</evidence>
<evidence type="ECO:0000259" key="5">
    <source>
        <dbReference type="SMART" id="SM00849"/>
    </source>
</evidence>
<keyword evidence="2" id="KW-0479">Metal-binding</keyword>
<dbReference type="Pfam" id="PF00753">
    <property type="entry name" value="Lactamase_B"/>
    <property type="match status" value="1"/>
</dbReference>
<dbReference type="InterPro" id="IPR036866">
    <property type="entry name" value="RibonucZ/Hydroxyglut_hydro"/>
</dbReference>
<dbReference type="InterPro" id="IPR051013">
    <property type="entry name" value="MBL_superfamily_lactonases"/>
</dbReference>
<proteinExistence type="inferred from homology"/>
<protein>
    <submittedName>
        <fullName evidence="6">Putative quorum-quenching lactonase YtnP</fullName>
        <ecNumber evidence="6">3.1.1.-</ecNumber>
    </submittedName>
</protein>
<dbReference type="Gene3D" id="3.60.15.10">
    <property type="entry name" value="Ribonuclease Z/Hydroxyacylglutathione hydrolase-like"/>
    <property type="match status" value="1"/>
</dbReference>
<dbReference type="SMART" id="SM00849">
    <property type="entry name" value="Lactamase_B"/>
    <property type="match status" value="1"/>
</dbReference>
<dbReference type="EMBL" id="MLJW01000018">
    <property type="protein sequence ID" value="OIR12025.1"/>
    <property type="molecule type" value="Genomic_DNA"/>
</dbReference>
<keyword evidence="3 6" id="KW-0378">Hydrolase</keyword>
<evidence type="ECO:0000256" key="4">
    <source>
        <dbReference type="ARBA" id="ARBA00022833"/>
    </source>
</evidence>
<gene>
    <name evidence="6" type="primary">ytnP_2</name>
    <name evidence="6" type="ORF">GALL_62760</name>
</gene>
<dbReference type="GO" id="GO:0046872">
    <property type="term" value="F:metal ion binding"/>
    <property type="evidence" value="ECO:0007669"/>
    <property type="project" value="UniProtKB-KW"/>
</dbReference>
<dbReference type="GO" id="GO:0016787">
    <property type="term" value="F:hydrolase activity"/>
    <property type="evidence" value="ECO:0007669"/>
    <property type="project" value="UniProtKB-KW"/>
</dbReference>
<comment type="caution">
    <text evidence="6">The sequence shown here is derived from an EMBL/GenBank/DDBJ whole genome shotgun (WGS) entry which is preliminary data.</text>
</comment>
<dbReference type="InterPro" id="IPR001279">
    <property type="entry name" value="Metallo-B-lactamas"/>
</dbReference>
<evidence type="ECO:0000256" key="3">
    <source>
        <dbReference type="ARBA" id="ARBA00022801"/>
    </source>
</evidence>
<dbReference type="EC" id="3.1.1.-" evidence="6"/>
<sequence>MVEVQPFAIITSKDILLIDTGLGFSKNGELQIHSNLKANGIQPNQITKVLMSHLHKDHAGGISMRDNLGNYKLSFPNATYFVQKKEFEFAMEKGFPSFMTEEIEVLQNNRQVQWLEGDGRIDGYIQYHETSAHSPHHQVFWIEDGNQKLFFGGDDAPQLIQMKNKFIAKYDFDGKKCMQLRQQWWHQAQEEGWTFLFYHDIKTPYYHQQKKEL</sequence>